<dbReference type="Proteomes" id="UP001159363">
    <property type="component" value="Chromosome X"/>
</dbReference>
<comment type="caution">
    <text evidence="1">The sequence shown here is derived from an EMBL/GenBank/DDBJ whole genome shotgun (WGS) entry which is preliminary data.</text>
</comment>
<reference evidence="1 2" key="1">
    <citation type="submission" date="2023-02" db="EMBL/GenBank/DDBJ databases">
        <title>LHISI_Scaffold_Assembly.</title>
        <authorList>
            <person name="Stuart O.P."/>
            <person name="Cleave R."/>
            <person name="Magrath M.J.L."/>
            <person name="Mikheyev A.S."/>
        </authorList>
    </citation>
    <scope>NUCLEOTIDE SEQUENCE [LARGE SCALE GENOMIC DNA]</scope>
    <source>
        <strain evidence="1">Daus_M_001</strain>
        <tissue evidence="1">Leg muscle</tissue>
    </source>
</reference>
<proteinExistence type="predicted"/>
<protein>
    <submittedName>
        <fullName evidence="1">Uncharacterized protein</fullName>
    </submittedName>
</protein>
<accession>A0ABQ9HRH3</accession>
<evidence type="ECO:0000313" key="1">
    <source>
        <dbReference type="EMBL" id="KAJ8886735.1"/>
    </source>
</evidence>
<organism evidence="1 2">
    <name type="scientific">Dryococelus australis</name>
    <dbReference type="NCBI Taxonomy" id="614101"/>
    <lineage>
        <taxon>Eukaryota</taxon>
        <taxon>Metazoa</taxon>
        <taxon>Ecdysozoa</taxon>
        <taxon>Arthropoda</taxon>
        <taxon>Hexapoda</taxon>
        <taxon>Insecta</taxon>
        <taxon>Pterygota</taxon>
        <taxon>Neoptera</taxon>
        <taxon>Polyneoptera</taxon>
        <taxon>Phasmatodea</taxon>
        <taxon>Verophasmatodea</taxon>
        <taxon>Anareolatae</taxon>
        <taxon>Phasmatidae</taxon>
        <taxon>Eurycanthinae</taxon>
        <taxon>Dryococelus</taxon>
    </lineage>
</organism>
<evidence type="ECO:0000313" key="2">
    <source>
        <dbReference type="Proteomes" id="UP001159363"/>
    </source>
</evidence>
<name>A0ABQ9HRH3_9NEOP</name>
<gene>
    <name evidence="1" type="ORF">PR048_012947</name>
</gene>
<sequence>MNRLHKKYYCHNHSFIPITLLINKKPCRTLIDNATWHNIIRTNLNNASEGKPIQHVVQLATCQHTGEIVGEVIIAVIRHPQCSVINITNTMKPVACRSRFVKSKFGQYTTSSPDQQGGCRQCSCMNWTTLCHPNTERRCRDS</sequence>
<dbReference type="EMBL" id="JARBHB010000004">
    <property type="protein sequence ID" value="KAJ8886735.1"/>
    <property type="molecule type" value="Genomic_DNA"/>
</dbReference>
<keyword evidence="2" id="KW-1185">Reference proteome</keyword>